<evidence type="ECO:0000313" key="2">
    <source>
        <dbReference type="EMBL" id="MFC4822055.1"/>
    </source>
</evidence>
<evidence type="ECO:0008006" key="4">
    <source>
        <dbReference type="Google" id="ProtNLM"/>
    </source>
</evidence>
<keyword evidence="3" id="KW-1185">Reference proteome</keyword>
<sequence length="159" mass="17125">MNDFEIQRRLREMNAPRPPQIDLWPAIEKRIADEGRPAAAPRRGRWLPLAAAAGLLLAVVAGTLVVGLQQRDALPEVAVRDARSFERDLPHLSPGDADVGLHAPGGDPRLAGAAVVLDAAQAELEQALAERPDAAFLVGMLNRTNARRMKLDHYGAHAG</sequence>
<evidence type="ECO:0000256" key="1">
    <source>
        <dbReference type="SAM" id="Phobius"/>
    </source>
</evidence>
<dbReference type="EMBL" id="JBHSHD010000013">
    <property type="protein sequence ID" value="MFC4822055.1"/>
    <property type="molecule type" value="Genomic_DNA"/>
</dbReference>
<proteinExistence type="predicted"/>
<gene>
    <name evidence="2" type="ORF">ACFO6Q_17150</name>
</gene>
<keyword evidence="1" id="KW-0472">Membrane</keyword>
<keyword evidence="1" id="KW-1133">Transmembrane helix</keyword>
<reference evidence="3" key="1">
    <citation type="journal article" date="2019" name="Int. J. Syst. Evol. Microbiol.">
        <title>The Global Catalogue of Microorganisms (GCM) 10K type strain sequencing project: providing services to taxonomists for standard genome sequencing and annotation.</title>
        <authorList>
            <consortium name="The Broad Institute Genomics Platform"/>
            <consortium name="The Broad Institute Genome Sequencing Center for Infectious Disease"/>
            <person name="Wu L."/>
            <person name="Ma J."/>
        </authorList>
    </citation>
    <scope>NUCLEOTIDE SEQUENCE [LARGE SCALE GENOMIC DNA]</scope>
    <source>
        <strain evidence="3">CCUG 30340</strain>
    </source>
</reference>
<dbReference type="Proteomes" id="UP001595886">
    <property type="component" value="Unassembled WGS sequence"/>
</dbReference>
<keyword evidence="1" id="KW-0812">Transmembrane</keyword>
<feature type="transmembrane region" description="Helical" evidence="1">
    <location>
        <begin position="46"/>
        <end position="68"/>
    </location>
</feature>
<evidence type="ECO:0000313" key="3">
    <source>
        <dbReference type="Proteomes" id="UP001595886"/>
    </source>
</evidence>
<organism evidence="2 3">
    <name type="scientific">Dokdonella ginsengisoli</name>
    <dbReference type="NCBI Taxonomy" id="363846"/>
    <lineage>
        <taxon>Bacteria</taxon>
        <taxon>Pseudomonadati</taxon>
        <taxon>Pseudomonadota</taxon>
        <taxon>Gammaproteobacteria</taxon>
        <taxon>Lysobacterales</taxon>
        <taxon>Rhodanobacteraceae</taxon>
        <taxon>Dokdonella</taxon>
    </lineage>
</organism>
<protein>
    <recommendedName>
        <fullName evidence="4">Anti sigma-E protein RseA N-terminal domain-containing protein</fullName>
    </recommendedName>
</protein>
<accession>A0ABV9QXE7</accession>
<name>A0ABV9QXE7_9GAMM</name>
<dbReference type="RefSeq" id="WP_380022337.1">
    <property type="nucleotide sequence ID" value="NZ_JBHSHD010000013.1"/>
</dbReference>
<comment type="caution">
    <text evidence="2">The sequence shown here is derived from an EMBL/GenBank/DDBJ whole genome shotgun (WGS) entry which is preliminary data.</text>
</comment>